<protein>
    <submittedName>
        <fullName evidence="1">Uncharacterized protein</fullName>
    </submittedName>
</protein>
<reference evidence="1 2" key="1">
    <citation type="journal article" date="2013" name="PLoS Genet.">
        <title>The genome and development-dependent transcriptomes of Pyronema confluens: a window into fungal evolution.</title>
        <authorList>
            <person name="Traeger S."/>
            <person name="Altegoer F."/>
            <person name="Freitag M."/>
            <person name="Gabaldon T."/>
            <person name="Kempken F."/>
            <person name="Kumar A."/>
            <person name="Marcet-Houben M."/>
            <person name="Poggeler S."/>
            <person name="Stajich J.E."/>
            <person name="Nowrousian M."/>
        </authorList>
    </citation>
    <scope>NUCLEOTIDE SEQUENCE [LARGE SCALE GENOMIC DNA]</scope>
    <source>
        <strain evidence="2">CBS 100304</strain>
        <tissue evidence="1">Vegetative mycelium</tissue>
    </source>
</reference>
<keyword evidence="2" id="KW-1185">Reference proteome</keyword>
<proteinExistence type="predicted"/>
<organism evidence="1 2">
    <name type="scientific">Pyronema omphalodes (strain CBS 100304)</name>
    <name type="common">Pyronema confluens</name>
    <dbReference type="NCBI Taxonomy" id="1076935"/>
    <lineage>
        <taxon>Eukaryota</taxon>
        <taxon>Fungi</taxon>
        <taxon>Dikarya</taxon>
        <taxon>Ascomycota</taxon>
        <taxon>Pezizomycotina</taxon>
        <taxon>Pezizomycetes</taxon>
        <taxon>Pezizales</taxon>
        <taxon>Pyronemataceae</taxon>
        <taxon>Pyronema</taxon>
    </lineage>
</organism>
<sequence length="116" mass="13561">MKHDEQMGRWFPEQAYRFAKRLVAKIEELLKKKSKLLPGQLKYEERKADEHIALLQSERDLTQVIGKSQKEKYEVALVLDVDDGEIAIEVLYWGNISKQITLLCDKLCDIMTHETV</sequence>
<evidence type="ECO:0000313" key="2">
    <source>
        <dbReference type="Proteomes" id="UP000018144"/>
    </source>
</evidence>
<evidence type="ECO:0000313" key="1">
    <source>
        <dbReference type="EMBL" id="CCX32492.1"/>
    </source>
</evidence>
<name>U4LLN0_PYROM</name>
<accession>U4LLN0</accession>
<dbReference type="EMBL" id="HF935890">
    <property type="protein sequence ID" value="CCX32492.1"/>
    <property type="molecule type" value="Genomic_DNA"/>
</dbReference>
<gene>
    <name evidence="1" type="ORF">PCON_13332</name>
</gene>
<dbReference type="Proteomes" id="UP000018144">
    <property type="component" value="Unassembled WGS sequence"/>
</dbReference>
<dbReference type="AlphaFoldDB" id="U4LLN0"/>